<evidence type="ECO:0000313" key="1">
    <source>
        <dbReference type="EMBL" id="QHT88099.1"/>
    </source>
</evidence>
<accession>A0A6C0I5N2</accession>
<dbReference type="EMBL" id="MN740109">
    <property type="protein sequence ID" value="QHT88099.1"/>
    <property type="molecule type" value="Genomic_DNA"/>
</dbReference>
<protein>
    <submittedName>
        <fullName evidence="1">Uncharacterized protein</fullName>
    </submittedName>
</protein>
<name>A0A6C0I5N2_9ZZZZ</name>
<reference evidence="1" key="1">
    <citation type="journal article" date="2020" name="Nature">
        <title>Giant virus diversity and host interactions through global metagenomics.</title>
        <authorList>
            <person name="Schulz F."/>
            <person name="Roux S."/>
            <person name="Paez-Espino D."/>
            <person name="Jungbluth S."/>
            <person name="Walsh D.A."/>
            <person name="Denef V.J."/>
            <person name="McMahon K.D."/>
            <person name="Konstantinidis K.T."/>
            <person name="Eloe-Fadrosh E.A."/>
            <person name="Kyrpides N.C."/>
            <person name="Woyke T."/>
        </authorList>
    </citation>
    <scope>NUCLEOTIDE SEQUENCE</scope>
    <source>
        <strain evidence="1">GVMAG-M-3300023184-24</strain>
    </source>
</reference>
<sequence>MNFATPVLKMLHENICLDSKKGPLESTHEVITRLKFISMVKRDEKINVKSMYIQPKNMFTSISRLFNQESRDTTLNFLTMTFNRVFEIITYYTYTQKPIDKITIMSILNDLNLSINGLNNLQHTYSDDRLFVCHIQTLIEMISSKIREVKEYKPELFSDYNNFNNTNIPVKNNEMHDISDL</sequence>
<organism evidence="1">
    <name type="scientific">viral metagenome</name>
    <dbReference type="NCBI Taxonomy" id="1070528"/>
    <lineage>
        <taxon>unclassified sequences</taxon>
        <taxon>metagenomes</taxon>
        <taxon>organismal metagenomes</taxon>
    </lineage>
</organism>
<dbReference type="AlphaFoldDB" id="A0A6C0I5N2"/>
<proteinExistence type="predicted"/>